<evidence type="ECO:0000313" key="3">
    <source>
        <dbReference type="Proteomes" id="UP001497522"/>
    </source>
</evidence>
<evidence type="ECO:0008006" key="4">
    <source>
        <dbReference type="Google" id="ProtNLM"/>
    </source>
</evidence>
<accession>A0ABP1BXX5</accession>
<dbReference type="EMBL" id="OZ023709">
    <property type="protein sequence ID" value="CAK9881338.1"/>
    <property type="molecule type" value="Genomic_DNA"/>
</dbReference>
<name>A0ABP1BXX5_9BRYO</name>
<evidence type="ECO:0000256" key="1">
    <source>
        <dbReference type="SAM" id="SignalP"/>
    </source>
</evidence>
<organism evidence="2 3">
    <name type="scientific">Sphagnum jensenii</name>
    <dbReference type="NCBI Taxonomy" id="128206"/>
    <lineage>
        <taxon>Eukaryota</taxon>
        <taxon>Viridiplantae</taxon>
        <taxon>Streptophyta</taxon>
        <taxon>Embryophyta</taxon>
        <taxon>Bryophyta</taxon>
        <taxon>Sphagnophytina</taxon>
        <taxon>Sphagnopsida</taxon>
        <taxon>Sphagnales</taxon>
        <taxon>Sphagnaceae</taxon>
        <taxon>Sphagnum</taxon>
    </lineage>
</organism>
<feature type="signal peptide" evidence="1">
    <location>
        <begin position="1"/>
        <end position="34"/>
    </location>
</feature>
<gene>
    <name evidence="2" type="ORF">CSSPJE1EN2_LOCUS22694</name>
</gene>
<protein>
    <recommendedName>
        <fullName evidence="4">Secreted protein</fullName>
    </recommendedName>
</protein>
<feature type="chain" id="PRO_5047518797" description="Secreted protein" evidence="1">
    <location>
        <begin position="35"/>
        <end position="99"/>
    </location>
</feature>
<proteinExistence type="predicted"/>
<keyword evidence="3" id="KW-1185">Reference proteome</keyword>
<dbReference type="Proteomes" id="UP001497522">
    <property type="component" value="Chromosome 8"/>
</dbReference>
<sequence length="99" mass="10933">MNDEAPLRGFLLRSLLFLLLRILFVNWPQPAANAVTSVVDYSERVSGRGEATTDCSTVPQAFAKYALGLRLFRARAGRESLLWLAMTEAISGACWGLKD</sequence>
<reference evidence="2" key="1">
    <citation type="submission" date="2024-03" db="EMBL/GenBank/DDBJ databases">
        <authorList>
            <consortium name="ELIXIR-Norway"/>
            <consortium name="Elixir Norway"/>
        </authorList>
    </citation>
    <scope>NUCLEOTIDE SEQUENCE</scope>
</reference>
<keyword evidence="1" id="KW-0732">Signal</keyword>
<evidence type="ECO:0000313" key="2">
    <source>
        <dbReference type="EMBL" id="CAK9881338.1"/>
    </source>
</evidence>